<feature type="non-terminal residue" evidence="7">
    <location>
        <position position="84"/>
    </location>
</feature>
<dbReference type="Proteomes" id="UP001381693">
    <property type="component" value="Unassembled WGS sequence"/>
</dbReference>
<evidence type="ECO:0000256" key="2">
    <source>
        <dbReference type="ARBA" id="ARBA00022741"/>
    </source>
</evidence>
<dbReference type="AlphaFoldDB" id="A0AAN8WMV9"/>
<evidence type="ECO:0000259" key="6">
    <source>
        <dbReference type="Pfam" id="PF08264"/>
    </source>
</evidence>
<feature type="domain" description="Methionyl/Valyl/Leucyl/Isoleucyl-tRNA synthetase anticodon-binding" evidence="6">
    <location>
        <begin position="3"/>
        <end position="76"/>
    </location>
</feature>
<dbReference type="Gene3D" id="1.10.730.20">
    <property type="match status" value="1"/>
</dbReference>
<dbReference type="GO" id="GO:0005739">
    <property type="term" value="C:mitochondrion"/>
    <property type="evidence" value="ECO:0007669"/>
    <property type="project" value="TreeGrafter"/>
</dbReference>
<dbReference type="InterPro" id="IPR050081">
    <property type="entry name" value="Ile-tRNA_ligase"/>
</dbReference>
<evidence type="ECO:0000313" key="7">
    <source>
        <dbReference type="EMBL" id="KAK7022712.1"/>
    </source>
</evidence>
<proteinExistence type="predicted"/>
<evidence type="ECO:0000256" key="3">
    <source>
        <dbReference type="ARBA" id="ARBA00022840"/>
    </source>
</evidence>
<dbReference type="GO" id="GO:0032543">
    <property type="term" value="P:mitochondrial translation"/>
    <property type="evidence" value="ECO:0007669"/>
    <property type="project" value="TreeGrafter"/>
</dbReference>
<dbReference type="GO" id="GO:0005524">
    <property type="term" value="F:ATP binding"/>
    <property type="evidence" value="ECO:0007669"/>
    <property type="project" value="UniProtKB-KW"/>
</dbReference>
<dbReference type="EMBL" id="JAXCGZ010022848">
    <property type="protein sequence ID" value="KAK7022712.1"/>
    <property type="molecule type" value="Genomic_DNA"/>
</dbReference>
<keyword evidence="1" id="KW-0436">Ligase</keyword>
<dbReference type="InterPro" id="IPR009080">
    <property type="entry name" value="tRNAsynth_Ia_anticodon-bd"/>
</dbReference>
<feature type="non-terminal residue" evidence="7">
    <location>
        <position position="1"/>
    </location>
</feature>
<dbReference type="PANTHER" id="PTHR42765:SF1">
    <property type="entry name" value="ISOLEUCINE--TRNA LIGASE, MITOCHONDRIAL"/>
    <property type="match status" value="1"/>
</dbReference>
<dbReference type="PANTHER" id="PTHR42765">
    <property type="entry name" value="SOLEUCYL-TRNA SYNTHETASE"/>
    <property type="match status" value="1"/>
</dbReference>
<dbReference type="GO" id="GO:0006428">
    <property type="term" value="P:isoleucyl-tRNA aminoacylation"/>
    <property type="evidence" value="ECO:0007669"/>
    <property type="project" value="TreeGrafter"/>
</dbReference>
<dbReference type="SUPFAM" id="SSF47323">
    <property type="entry name" value="Anticodon-binding domain of a subclass of class I aminoacyl-tRNA synthetases"/>
    <property type="match status" value="1"/>
</dbReference>
<evidence type="ECO:0000256" key="1">
    <source>
        <dbReference type="ARBA" id="ARBA00022598"/>
    </source>
</evidence>
<evidence type="ECO:0000256" key="5">
    <source>
        <dbReference type="ARBA" id="ARBA00023146"/>
    </source>
</evidence>
<gene>
    <name evidence="7" type="ORF">SK128_001178</name>
</gene>
<keyword evidence="3" id="KW-0067">ATP-binding</keyword>
<comment type="caution">
    <text evidence="7">The sequence shown here is derived from an EMBL/GenBank/DDBJ whole genome shotgun (WGS) entry which is preliminary data.</text>
</comment>
<organism evidence="7 8">
    <name type="scientific">Halocaridina rubra</name>
    <name type="common">Hawaiian red shrimp</name>
    <dbReference type="NCBI Taxonomy" id="373956"/>
    <lineage>
        <taxon>Eukaryota</taxon>
        <taxon>Metazoa</taxon>
        <taxon>Ecdysozoa</taxon>
        <taxon>Arthropoda</taxon>
        <taxon>Crustacea</taxon>
        <taxon>Multicrustacea</taxon>
        <taxon>Malacostraca</taxon>
        <taxon>Eumalacostraca</taxon>
        <taxon>Eucarida</taxon>
        <taxon>Decapoda</taxon>
        <taxon>Pleocyemata</taxon>
        <taxon>Caridea</taxon>
        <taxon>Atyoidea</taxon>
        <taxon>Atyidae</taxon>
        <taxon>Halocaridina</taxon>
    </lineage>
</organism>
<dbReference type="Pfam" id="PF08264">
    <property type="entry name" value="Anticodon_1"/>
    <property type="match status" value="1"/>
</dbReference>
<reference evidence="7 8" key="1">
    <citation type="submission" date="2023-11" db="EMBL/GenBank/DDBJ databases">
        <title>Halocaridina rubra genome assembly.</title>
        <authorList>
            <person name="Smith C."/>
        </authorList>
    </citation>
    <scope>NUCLEOTIDE SEQUENCE [LARGE SCALE GENOMIC DNA]</scope>
    <source>
        <strain evidence="7">EP-1</strain>
        <tissue evidence="7">Whole</tissue>
    </source>
</reference>
<keyword evidence="5" id="KW-0030">Aminoacyl-tRNA synthetase</keyword>
<name>A0AAN8WMV9_HALRR</name>
<accession>A0AAN8WMV9</accession>
<sequence>VWEEYENYQYHKVVIRVTSFIYSDVSSFYINLVRDRLYCESRWSTKRMSALVVVQNLLHHLLLTLAPILPHLAEEVTLHHPAGK</sequence>
<keyword evidence="4" id="KW-0648">Protein biosynthesis</keyword>
<dbReference type="InterPro" id="IPR013155">
    <property type="entry name" value="M/V/L/I-tRNA-synth_anticd-bd"/>
</dbReference>
<keyword evidence="2" id="KW-0547">Nucleotide-binding</keyword>
<protein>
    <recommendedName>
        <fullName evidence="6">Methionyl/Valyl/Leucyl/Isoleucyl-tRNA synthetase anticodon-binding domain-containing protein</fullName>
    </recommendedName>
</protein>
<dbReference type="GO" id="GO:0004822">
    <property type="term" value="F:isoleucine-tRNA ligase activity"/>
    <property type="evidence" value="ECO:0007669"/>
    <property type="project" value="TreeGrafter"/>
</dbReference>
<keyword evidence="8" id="KW-1185">Reference proteome</keyword>
<evidence type="ECO:0000256" key="4">
    <source>
        <dbReference type="ARBA" id="ARBA00022917"/>
    </source>
</evidence>
<evidence type="ECO:0000313" key="8">
    <source>
        <dbReference type="Proteomes" id="UP001381693"/>
    </source>
</evidence>